<organism evidence="1 2">
    <name type="scientific">Vespula squamosa</name>
    <name type="common">Southern yellow jacket</name>
    <name type="synonym">Wasp</name>
    <dbReference type="NCBI Taxonomy" id="30214"/>
    <lineage>
        <taxon>Eukaryota</taxon>
        <taxon>Metazoa</taxon>
        <taxon>Ecdysozoa</taxon>
        <taxon>Arthropoda</taxon>
        <taxon>Hexapoda</taxon>
        <taxon>Insecta</taxon>
        <taxon>Pterygota</taxon>
        <taxon>Neoptera</taxon>
        <taxon>Endopterygota</taxon>
        <taxon>Hymenoptera</taxon>
        <taxon>Apocrita</taxon>
        <taxon>Aculeata</taxon>
        <taxon>Vespoidea</taxon>
        <taxon>Vespidae</taxon>
        <taxon>Vespinae</taxon>
        <taxon>Vespula</taxon>
    </lineage>
</organism>
<evidence type="ECO:0000313" key="1">
    <source>
        <dbReference type="EMBL" id="KAL2713855.1"/>
    </source>
</evidence>
<name>A0ABD2A2D2_VESSQ</name>
<evidence type="ECO:0000313" key="2">
    <source>
        <dbReference type="Proteomes" id="UP001607302"/>
    </source>
</evidence>
<gene>
    <name evidence="1" type="ORF">V1478_016412</name>
</gene>
<dbReference type="AlphaFoldDB" id="A0ABD2A2D2"/>
<reference evidence="1 2" key="1">
    <citation type="journal article" date="2024" name="Ann. Entomol. Soc. Am.">
        <title>Genomic analyses of the southern and eastern yellowjacket wasps (Hymenoptera: Vespidae) reveal evolutionary signatures of social life.</title>
        <authorList>
            <person name="Catto M.A."/>
            <person name="Caine P.B."/>
            <person name="Orr S.E."/>
            <person name="Hunt B.G."/>
            <person name="Goodisman M.A.D."/>
        </authorList>
    </citation>
    <scope>NUCLEOTIDE SEQUENCE [LARGE SCALE GENOMIC DNA]</scope>
    <source>
        <strain evidence="1">233</strain>
        <tissue evidence="1">Head and thorax</tissue>
    </source>
</reference>
<keyword evidence="2" id="KW-1185">Reference proteome</keyword>
<sequence>MKVNASLKRISTNFDVDLPHFQPPTNHPPSISTYFIFNQLRIIYPQFGLKGKASRNAKFRVESPLALQMQQPPRGGTWVGSTCDISKSYEMQILPSKWLQDISKIF</sequence>
<proteinExistence type="predicted"/>
<accession>A0ABD2A2D2</accession>
<dbReference type="Proteomes" id="UP001607302">
    <property type="component" value="Unassembled WGS sequence"/>
</dbReference>
<protein>
    <submittedName>
        <fullName evidence="1">Uncharacterized protein</fullName>
    </submittedName>
</protein>
<comment type="caution">
    <text evidence="1">The sequence shown here is derived from an EMBL/GenBank/DDBJ whole genome shotgun (WGS) entry which is preliminary data.</text>
</comment>
<dbReference type="EMBL" id="JAUDFV010000157">
    <property type="protein sequence ID" value="KAL2713855.1"/>
    <property type="molecule type" value="Genomic_DNA"/>
</dbReference>